<gene>
    <name evidence="1" type="ORF">A2570_02045</name>
</gene>
<dbReference type="STRING" id="1797529.A2570_02045"/>
<organism evidence="1 2">
    <name type="scientific">Candidatus Brennerbacteria bacterium RIFOXYD1_FULL_41_16</name>
    <dbReference type="NCBI Taxonomy" id="1797529"/>
    <lineage>
        <taxon>Bacteria</taxon>
        <taxon>Candidatus Brenneribacteriota</taxon>
    </lineage>
</organism>
<proteinExistence type="predicted"/>
<evidence type="ECO:0000313" key="1">
    <source>
        <dbReference type="EMBL" id="OGY40506.1"/>
    </source>
</evidence>
<comment type="caution">
    <text evidence="1">The sequence shown here is derived from an EMBL/GenBank/DDBJ whole genome shotgun (WGS) entry which is preliminary data.</text>
</comment>
<accession>A0A1G1XLE8</accession>
<sequence length="144" mass="16551">MGFFSNIKHKQIKSFTKGACRAMLLGFGIAEAEVQAGKFEARVYGDLAAKALSARPGWKMVEQNVFEYKDGQQRKITQEDSLADVVHDVCFIEMKTFIESDNKPGEIIGIILEEIMNYFKMPDSEWEEFVRRKTREGWYVANLL</sequence>
<protein>
    <submittedName>
        <fullName evidence="1">Uncharacterized protein</fullName>
    </submittedName>
</protein>
<dbReference type="AlphaFoldDB" id="A0A1G1XLE8"/>
<name>A0A1G1XLE8_9BACT</name>
<dbReference type="EMBL" id="MHHY01000007">
    <property type="protein sequence ID" value="OGY40506.1"/>
    <property type="molecule type" value="Genomic_DNA"/>
</dbReference>
<reference evidence="1 2" key="1">
    <citation type="journal article" date="2016" name="Nat. Commun.">
        <title>Thousands of microbial genomes shed light on interconnected biogeochemical processes in an aquifer system.</title>
        <authorList>
            <person name="Anantharaman K."/>
            <person name="Brown C.T."/>
            <person name="Hug L.A."/>
            <person name="Sharon I."/>
            <person name="Castelle C.J."/>
            <person name="Probst A.J."/>
            <person name="Thomas B.C."/>
            <person name="Singh A."/>
            <person name="Wilkins M.J."/>
            <person name="Karaoz U."/>
            <person name="Brodie E.L."/>
            <person name="Williams K.H."/>
            <person name="Hubbard S.S."/>
            <person name="Banfield J.F."/>
        </authorList>
    </citation>
    <scope>NUCLEOTIDE SEQUENCE [LARGE SCALE GENOMIC DNA]</scope>
</reference>
<dbReference type="Proteomes" id="UP000178570">
    <property type="component" value="Unassembled WGS sequence"/>
</dbReference>
<evidence type="ECO:0000313" key="2">
    <source>
        <dbReference type="Proteomes" id="UP000178570"/>
    </source>
</evidence>